<evidence type="ECO:0000313" key="4">
    <source>
        <dbReference type="EMBL" id="PVD24650.1"/>
    </source>
</evidence>
<dbReference type="InterPro" id="IPR029021">
    <property type="entry name" value="Prot-tyrosine_phosphatase-like"/>
</dbReference>
<dbReference type="InterPro" id="IPR050348">
    <property type="entry name" value="Protein-Tyr_Phosphatase"/>
</dbReference>
<keyword evidence="2" id="KW-1133">Transmembrane helix</keyword>
<dbReference type="InterPro" id="IPR000242">
    <property type="entry name" value="PTP_cat"/>
</dbReference>
<feature type="compositionally biased region" description="Low complexity" evidence="1">
    <location>
        <begin position="112"/>
        <end position="127"/>
    </location>
</feature>
<dbReference type="PANTHER" id="PTHR19134:SF449">
    <property type="entry name" value="TYROSINE-PROTEIN PHOSPHATASE 1"/>
    <property type="match status" value="1"/>
</dbReference>
<evidence type="ECO:0000259" key="3">
    <source>
        <dbReference type="PROSITE" id="PS50055"/>
    </source>
</evidence>
<keyword evidence="5" id="KW-1185">Reference proteome</keyword>
<organism evidence="4 5">
    <name type="scientific">Pomacea canaliculata</name>
    <name type="common">Golden apple snail</name>
    <dbReference type="NCBI Taxonomy" id="400727"/>
    <lineage>
        <taxon>Eukaryota</taxon>
        <taxon>Metazoa</taxon>
        <taxon>Spiralia</taxon>
        <taxon>Lophotrochozoa</taxon>
        <taxon>Mollusca</taxon>
        <taxon>Gastropoda</taxon>
        <taxon>Caenogastropoda</taxon>
        <taxon>Architaenioglossa</taxon>
        <taxon>Ampullarioidea</taxon>
        <taxon>Ampullariidae</taxon>
        <taxon>Pomacea</taxon>
    </lineage>
</organism>
<dbReference type="SMART" id="SM00194">
    <property type="entry name" value="PTPc"/>
    <property type="match status" value="1"/>
</dbReference>
<evidence type="ECO:0000313" key="5">
    <source>
        <dbReference type="Proteomes" id="UP000245119"/>
    </source>
</evidence>
<dbReference type="OrthoDB" id="6144519at2759"/>
<reference evidence="4 5" key="1">
    <citation type="submission" date="2018-04" db="EMBL/GenBank/DDBJ databases">
        <title>The genome of golden apple snail Pomacea canaliculata provides insight into stress tolerance and invasive adaptation.</title>
        <authorList>
            <person name="Liu C."/>
            <person name="Liu B."/>
            <person name="Ren Y."/>
            <person name="Zhang Y."/>
            <person name="Wang H."/>
            <person name="Li S."/>
            <person name="Jiang F."/>
            <person name="Yin L."/>
            <person name="Zhang G."/>
            <person name="Qian W."/>
            <person name="Fan W."/>
        </authorList>
    </citation>
    <scope>NUCLEOTIDE SEQUENCE [LARGE SCALE GENOMIC DNA]</scope>
    <source>
        <strain evidence="4">SZHN2017</strain>
        <tissue evidence="4">Muscle</tissue>
    </source>
</reference>
<evidence type="ECO:0000256" key="2">
    <source>
        <dbReference type="SAM" id="Phobius"/>
    </source>
</evidence>
<protein>
    <recommendedName>
        <fullName evidence="3">Tyrosine-protein phosphatase domain-containing protein</fullName>
    </recommendedName>
</protein>
<feature type="region of interest" description="Disordered" evidence="1">
    <location>
        <begin position="111"/>
        <end position="191"/>
    </location>
</feature>
<accession>A0A2T7NTZ4</accession>
<feature type="compositionally biased region" description="Basic and acidic residues" evidence="1">
    <location>
        <begin position="1"/>
        <end position="15"/>
    </location>
</feature>
<dbReference type="PRINTS" id="PR00700">
    <property type="entry name" value="PRTYPHPHTASE"/>
</dbReference>
<dbReference type="Proteomes" id="UP000245119">
    <property type="component" value="Linkage Group LG9"/>
</dbReference>
<feature type="domain" description="Tyrosine-protein phosphatase" evidence="3">
    <location>
        <begin position="226"/>
        <end position="421"/>
    </location>
</feature>
<comment type="caution">
    <text evidence="4">The sequence shown here is derived from an EMBL/GenBank/DDBJ whole genome shotgun (WGS) entry which is preliminary data.</text>
</comment>
<evidence type="ECO:0000256" key="1">
    <source>
        <dbReference type="SAM" id="MobiDB-lite"/>
    </source>
</evidence>
<feature type="non-terminal residue" evidence="4">
    <location>
        <position position="1"/>
    </location>
</feature>
<feature type="transmembrane region" description="Helical" evidence="2">
    <location>
        <begin position="26"/>
        <end position="47"/>
    </location>
</feature>
<dbReference type="SUPFAM" id="SSF52799">
    <property type="entry name" value="(Phosphotyrosine protein) phosphatases II"/>
    <property type="match status" value="1"/>
</dbReference>
<dbReference type="GO" id="GO:0004725">
    <property type="term" value="F:protein tyrosine phosphatase activity"/>
    <property type="evidence" value="ECO:0007669"/>
    <property type="project" value="InterPro"/>
</dbReference>
<name>A0A2T7NTZ4_POMCA</name>
<feature type="compositionally biased region" description="Basic and acidic residues" evidence="1">
    <location>
        <begin position="65"/>
        <end position="76"/>
    </location>
</feature>
<dbReference type="STRING" id="400727.A0A2T7NTZ4"/>
<sequence>LSQPTRLRESMKLDQTKSSGAPVGSIVGPVLAVIVAAVVVVIVVVWLRRRHQAKGNPSRLMRGNTDNRDDDIKNVDGRTGNKPVAPVKPQMHPKYEASDTHLYGNLCEDTPNNVQSTSVMTSVNTTNGGDENAKSYKSQATKERTDNRIYENVDLKTNPPTTSDDTNYKKSSKLDTERETKDPTDEEEESIYNTEDIYASYRSLGPSSILDDLQKSLLASLASGKLGMEFAEFSKDMQHPHEDGSKPENRNKNRFKALCAYDHSRVVLRWPKGDNNSDYINANYIKGCKQDKAYIATQGPRSNTVSDLWWMVWQDNVTQIIMLTNLKEGGKDKCEEYWPPVGTTKTYGHVTVTALKTDSRADFVIRHFVVENKKGGDQRTVSQYHYLVWPDHGVPSTYSLVSFWRYVKARAQGAIPVVHCR</sequence>
<keyword evidence="2" id="KW-0812">Transmembrane</keyword>
<proteinExistence type="predicted"/>
<dbReference type="Gene3D" id="3.90.190.10">
    <property type="entry name" value="Protein tyrosine phosphatase superfamily"/>
    <property type="match status" value="1"/>
</dbReference>
<dbReference type="EMBL" id="PZQS01000009">
    <property type="protein sequence ID" value="PVD24650.1"/>
    <property type="molecule type" value="Genomic_DNA"/>
</dbReference>
<dbReference type="AlphaFoldDB" id="A0A2T7NTZ4"/>
<feature type="region of interest" description="Disordered" evidence="1">
    <location>
        <begin position="53"/>
        <end position="91"/>
    </location>
</feature>
<feature type="compositionally biased region" description="Basic and acidic residues" evidence="1">
    <location>
        <begin position="166"/>
        <end position="183"/>
    </location>
</feature>
<gene>
    <name evidence="4" type="ORF">C0Q70_15134</name>
</gene>
<feature type="region of interest" description="Disordered" evidence="1">
    <location>
        <begin position="1"/>
        <end position="20"/>
    </location>
</feature>
<dbReference type="Pfam" id="PF00102">
    <property type="entry name" value="Y_phosphatase"/>
    <property type="match status" value="1"/>
</dbReference>
<dbReference type="PROSITE" id="PS50055">
    <property type="entry name" value="TYR_PHOSPHATASE_PTP"/>
    <property type="match status" value="1"/>
</dbReference>
<dbReference type="PANTHER" id="PTHR19134">
    <property type="entry name" value="RECEPTOR-TYPE TYROSINE-PROTEIN PHOSPHATASE"/>
    <property type="match status" value="1"/>
</dbReference>
<feature type="compositionally biased region" description="Basic and acidic residues" evidence="1">
    <location>
        <begin position="140"/>
        <end position="154"/>
    </location>
</feature>
<keyword evidence="2" id="KW-0472">Membrane</keyword>